<accession>A0A2S7M085</accession>
<sequence length="144" mass="16165">MPTYYYKCFYWREMRMNKKLLGLVSVAILTLLFLGGCGNKNLNEVLTDGTGKWELQSLDDTSHSAKIAFFTTGKANFLSGNNEIELEYKVNEKNTEIELTRPNSTDSMVKLTSIKIIDNNTIEAASQQGGSGEQEKVKLTKINN</sequence>
<dbReference type="AlphaFoldDB" id="A0A2S7M085"/>
<evidence type="ECO:0000313" key="1">
    <source>
        <dbReference type="EMBL" id="ROX29557.1"/>
    </source>
</evidence>
<evidence type="ECO:0008006" key="5">
    <source>
        <dbReference type="Google" id="ProtNLM"/>
    </source>
</evidence>
<protein>
    <recommendedName>
        <fullName evidence="5">Lipocalin-like domain-containing protein</fullName>
    </recommendedName>
</protein>
<evidence type="ECO:0000313" key="4">
    <source>
        <dbReference type="Proteomes" id="UP000292223"/>
    </source>
</evidence>
<gene>
    <name evidence="1" type="ORF">EGW16_15460</name>
    <name evidence="2" type="ORF">EU507_16590</name>
</gene>
<name>A0A2S7M085_ENTFL</name>
<reference evidence="2 4" key="2">
    <citation type="submission" date="2019-02" db="EMBL/GenBank/DDBJ databases">
        <title>From farm to fork: dissemination of Tn554::fexA-optrA in linezolid-resistant Enterococcus faecalis clones from chicken feces and meat in Tunisia.</title>
        <authorList>
            <person name="Tedim A.P."/>
            <person name="Elghaieb H."/>
            <person name="Abbassi M.S."/>
            <person name="Novais C."/>
            <person name="Hassen A."/>
            <person name="Peixe L."/>
            <person name="Freitas A.R."/>
        </authorList>
    </citation>
    <scope>NUCLEOTIDE SEQUENCE [LARGE SCALE GENOMIC DNA]</scope>
    <source>
        <strain evidence="2 4">728T</strain>
    </source>
</reference>
<proteinExistence type="predicted"/>
<dbReference type="Proteomes" id="UP000281488">
    <property type="component" value="Unassembled WGS sequence"/>
</dbReference>
<evidence type="ECO:0000313" key="3">
    <source>
        <dbReference type="Proteomes" id="UP000281488"/>
    </source>
</evidence>
<dbReference type="Proteomes" id="UP000292223">
    <property type="component" value="Unassembled WGS sequence"/>
</dbReference>
<dbReference type="EMBL" id="SEWT01000022">
    <property type="protein sequence ID" value="RYU28586.1"/>
    <property type="molecule type" value="Genomic_DNA"/>
</dbReference>
<comment type="caution">
    <text evidence="2">The sequence shown here is derived from an EMBL/GenBank/DDBJ whole genome shotgun (WGS) entry which is preliminary data.</text>
</comment>
<organism evidence="2 4">
    <name type="scientific">Enterococcus faecalis</name>
    <name type="common">Streptococcus faecalis</name>
    <dbReference type="NCBI Taxonomy" id="1351"/>
    <lineage>
        <taxon>Bacteria</taxon>
        <taxon>Bacillati</taxon>
        <taxon>Bacillota</taxon>
        <taxon>Bacilli</taxon>
        <taxon>Lactobacillales</taxon>
        <taxon>Enterococcaceae</taxon>
        <taxon>Enterococcus</taxon>
    </lineage>
</organism>
<dbReference type="EMBL" id="RKMZ01000013">
    <property type="protein sequence ID" value="ROX29557.1"/>
    <property type="molecule type" value="Genomic_DNA"/>
</dbReference>
<reference evidence="1 3" key="1">
    <citation type="submission" date="2018-10" db="EMBL/GenBank/DDBJ databases">
        <title>Genotypes and phenotypes of Enterococci isolated from broiler chickens.</title>
        <authorList>
            <person name="Muhammad A.R."/>
            <person name="Diarra M.S."/>
        </authorList>
    </citation>
    <scope>NUCLEOTIDE SEQUENCE [LARGE SCALE GENOMIC DNA]</scope>
    <source>
        <strain evidence="1 3">LIT2 A36'</strain>
    </source>
</reference>
<evidence type="ECO:0000313" key="2">
    <source>
        <dbReference type="EMBL" id="RYU28586.1"/>
    </source>
</evidence>